<name>A0A3R7N247_TRYRA</name>
<keyword evidence="3" id="KW-1185">Reference proteome</keyword>
<proteinExistence type="predicted"/>
<dbReference type="RefSeq" id="XP_029242261.1">
    <property type="nucleotide sequence ID" value="XM_029377858.1"/>
</dbReference>
<dbReference type="EMBL" id="MKGL01000015">
    <property type="protein sequence ID" value="RNF11598.1"/>
    <property type="molecule type" value="Genomic_DNA"/>
</dbReference>
<evidence type="ECO:0000256" key="1">
    <source>
        <dbReference type="SAM" id="MobiDB-lite"/>
    </source>
</evidence>
<feature type="region of interest" description="Disordered" evidence="1">
    <location>
        <begin position="21"/>
        <end position="47"/>
    </location>
</feature>
<dbReference type="Proteomes" id="UP000283634">
    <property type="component" value="Unassembled WGS sequence"/>
</dbReference>
<sequence length="103" mass="10979">MFSPRSITKLMPTFSKSRTSTSAVSLCEQQTADQSGVPAAPPFPLEHPTKQKRFKFASCLLPDALARCTAAHNRPVTPPPSSAAGDVTLLQAGVGLAMPRQSW</sequence>
<evidence type="ECO:0000313" key="2">
    <source>
        <dbReference type="EMBL" id="RNF11598.1"/>
    </source>
</evidence>
<protein>
    <submittedName>
        <fullName evidence="2">Uncharacterized protein</fullName>
    </submittedName>
</protein>
<comment type="caution">
    <text evidence="2">The sequence shown here is derived from an EMBL/GenBank/DDBJ whole genome shotgun (WGS) entry which is preliminary data.</text>
</comment>
<dbReference type="GeneID" id="40324723"/>
<evidence type="ECO:0000313" key="3">
    <source>
        <dbReference type="Proteomes" id="UP000283634"/>
    </source>
</evidence>
<gene>
    <name evidence="2" type="ORF">TraAM80_00790</name>
</gene>
<accession>A0A3R7N247</accession>
<organism evidence="2 3">
    <name type="scientific">Trypanosoma rangeli</name>
    <dbReference type="NCBI Taxonomy" id="5698"/>
    <lineage>
        <taxon>Eukaryota</taxon>
        <taxon>Discoba</taxon>
        <taxon>Euglenozoa</taxon>
        <taxon>Kinetoplastea</taxon>
        <taxon>Metakinetoplastina</taxon>
        <taxon>Trypanosomatida</taxon>
        <taxon>Trypanosomatidae</taxon>
        <taxon>Trypanosoma</taxon>
        <taxon>Herpetosoma</taxon>
    </lineage>
</organism>
<reference evidence="2 3" key="1">
    <citation type="journal article" date="2018" name="BMC Genomics">
        <title>Genomic comparison of Trypanosoma conorhini and Trypanosoma rangeli to Trypanosoma cruzi strains of high and low virulence.</title>
        <authorList>
            <person name="Bradwell K.R."/>
            <person name="Koparde V.N."/>
            <person name="Matveyev A.V."/>
            <person name="Serrano M.G."/>
            <person name="Alves J.M."/>
            <person name="Parikh H."/>
            <person name="Huang B."/>
            <person name="Lee V."/>
            <person name="Espinosa-Alvarez O."/>
            <person name="Ortiz P.A."/>
            <person name="Costa-Martins A.G."/>
            <person name="Teixeira M.M."/>
            <person name="Buck G.A."/>
        </authorList>
    </citation>
    <scope>NUCLEOTIDE SEQUENCE [LARGE SCALE GENOMIC DNA]</scope>
    <source>
        <strain evidence="2 3">AM80</strain>
    </source>
</reference>
<dbReference type="AlphaFoldDB" id="A0A3R7N247"/>
<feature type="compositionally biased region" description="Polar residues" evidence="1">
    <location>
        <begin position="21"/>
        <end position="34"/>
    </location>
</feature>